<keyword evidence="3" id="KW-1185">Reference proteome</keyword>
<evidence type="ECO:0000313" key="2">
    <source>
        <dbReference type="EMBL" id="CAH2049804.1"/>
    </source>
</evidence>
<dbReference type="EMBL" id="OW152814">
    <property type="protein sequence ID" value="CAH2049804.1"/>
    <property type="molecule type" value="Genomic_DNA"/>
</dbReference>
<organism evidence="2 3">
    <name type="scientific">Iphiclides podalirius</name>
    <name type="common">scarce swallowtail</name>
    <dbReference type="NCBI Taxonomy" id="110791"/>
    <lineage>
        <taxon>Eukaryota</taxon>
        <taxon>Metazoa</taxon>
        <taxon>Ecdysozoa</taxon>
        <taxon>Arthropoda</taxon>
        <taxon>Hexapoda</taxon>
        <taxon>Insecta</taxon>
        <taxon>Pterygota</taxon>
        <taxon>Neoptera</taxon>
        <taxon>Endopterygota</taxon>
        <taxon>Lepidoptera</taxon>
        <taxon>Glossata</taxon>
        <taxon>Ditrysia</taxon>
        <taxon>Papilionoidea</taxon>
        <taxon>Papilionidae</taxon>
        <taxon>Papilioninae</taxon>
        <taxon>Iphiclides</taxon>
    </lineage>
</organism>
<protein>
    <submittedName>
        <fullName evidence="2">Uncharacterized protein</fullName>
    </submittedName>
</protein>
<sequence>MRNELKEVRDNVSILRDTILACSKNLEEIDTRVTKLENRMEEQVHKCEFKELEETIGELRIQLNERDQDLLANDFEISGIPEQKGENAINTVLLCAKKLGLDVDQRKMVHAERVGNLRKAINSSQEGVPVGPRRIVVRMSRRALRDEFIRSARVRRTLTTESLGLPAQALAVVQFSVLVSRFFRTSVRNSGGGGVFIAADANMRFNVLVA</sequence>
<feature type="coiled-coil region" evidence="1">
    <location>
        <begin position="26"/>
        <end position="69"/>
    </location>
</feature>
<gene>
    <name evidence="2" type="ORF">IPOD504_LOCUS7018</name>
</gene>
<accession>A0ABN8I9Z8</accession>
<evidence type="ECO:0000313" key="3">
    <source>
        <dbReference type="Proteomes" id="UP000837857"/>
    </source>
</evidence>
<proteinExistence type="predicted"/>
<evidence type="ECO:0000256" key="1">
    <source>
        <dbReference type="SAM" id="Coils"/>
    </source>
</evidence>
<name>A0ABN8I9Z8_9NEOP</name>
<feature type="non-terminal residue" evidence="2">
    <location>
        <position position="210"/>
    </location>
</feature>
<reference evidence="2" key="1">
    <citation type="submission" date="2022-03" db="EMBL/GenBank/DDBJ databases">
        <authorList>
            <person name="Martin H S."/>
        </authorList>
    </citation>
    <scope>NUCLEOTIDE SEQUENCE</scope>
</reference>
<keyword evidence="1" id="KW-0175">Coiled coil</keyword>
<dbReference type="Proteomes" id="UP000837857">
    <property type="component" value="Chromosome 2"/>
</dbReference>